<evidence type="ECO:0000256" key="8">
    <source>
        <dbReference type="SAM" id="MobiDB-lite"/>
    </source>
</evidence>
<proteinExistence type="inferred from homology"/>
<keyword evidence="4" id="KW-1003">Cell membrane</keyword>
<dbReference type="Proteomes" id="UP000199597">
    <property type="component" value="Chromosome I"/>
</dbReference>
<gene>
    <name evidence="10" type="ORF">SAMN04489752_1168</name>
</gene>
<dbReference type="Pfam" id="PF02028">
    <property type="entry name" value="BCCT"/>
    <property type="match status" value="1"/>
</dbReference>
<feature type="transmembrane region" description="Helical" evidence="9">
    <location>
        <begin position="137"/>
        <end position="157"/>
    </location>
</feature>
<dbReference type="STRING" id="1136497.SAMN04489752_1168"/>
<evidence type="ECO:0000256" key="7">
    <source>
        <dbReference type="ARBA" id="ARBA00023136"/>
    </source>
</evidence>
<feature type="compositionally biased region" description="Polar residues" evidence="8">
    <location>
        <begin position="9"/>
        <end position="18"/>
    </location>
</feature>
<evidence type="ECO:0000313" key="11">
    <source>
        <dbReference type="Proteomes" id="UP000199597"/>
    </source>
</evidence>
<dbReference type="InterPro" id="IPR000060">
    <property type="entry name" value="BCCT_transptr"/>
</dbReference>
<feature type="transmembrane region" description="Helical" evidence="9">
    <location>
        <begin position="352"/>
        <end position="375"/>
    </location>
</feature>
<feature type="transmembrane region" description="Helical" evidence="9">
    <location>
        <begin position="484"/>
        <end position="508"/>
    </location>
</feature>
<feature type="compositionally biased region" description="Low complexity" evidence="8">
    <location>
        <begin position="38"/>
        <end position="47"/>
    </location>
</feature>
<feature type="transmembrane region" description="Helical" evidence="9">
    <location>
        <begin position="99"/>
        <end position="117"/>
    </location>
</feature>
<feature type="transmembrane region" description="Helical" evidence="9">
    <location>
        <begin position="439"/>
        <end position="464"/>
    </location>
</feature>
<evidence type="ECO:0000256" key="5">
    <source>
        <dbReference type="ARBA" id="ARBA00022692"/>
    </source>
</evidence>
<keyword evidence="6 9" id="KW-1133">Transmembrane helix</keyword>
<evidence type="ECO:0000256" key="2">
    <source>
        <dbReference type="ARBA" id="ARBA00005658"/>
    </source>
</evidence>
<feature type="transmembrane region" description="Helical" evidence="9">
    <location>
        <begin position="529"/>
        <end position="550"/>
    </location>
</feature>
<dbReference type="PANTHER" id="PTHR30047">
    <property type="entry name" value="HIGH-AFFINITY CHOLINE TRANSPORT PROTEIN-RELATED"/>
    <property type="match status" value="1"/>
</dbReference>
<dbReference type="AlphaFoldDB" id="A0A1H1Q615"/>
<feature type="region of interest" description="Disordered" evidence="8">
    <location>
        <begin position="1"/>
        <end position="61"/>
    </location>
</feature>
<organism evidence="10 11">
    <name type="scientific">Brevibacterium siliguriense</name>
    <dbReference type="NCBI Taxonomy" id="1136497"/>
    <lineage>
        <taxon>Bacteria</taxon>
        <taxon>Bacillati</taxon>
        <taxon>Actinomycetota</taxon>
        <taxon>Actinomycetes</taxon>
        <taxon>Micrococcales</taxon>
        <taxon>Brevibacteriaceae</taxon>
        <taxon>Brevibacterium</taxon>
    </lineage>
</organism>
<dbReference type="EMBL" id="LT629766">
    <property type="protein sequence ID" value="SDS18707.1"/>
    <property type="molecule type" value="Genomic_DNA"/>
</dbReference>
<dbReference type="GO" id="GO:0005886">
    <property type="term" value="C:plasma membrane"/>
    <property type="evidence" value="ECO:0007669"/>
    <property type="project" value="UniProtKB-SubCell"/>
</dbReference>
<dbReference type="GO" id="GO:0022857">
    <property type="term" value="F:transmembrane transporter activity"/>
    <property type="evidence" value="ECO:0007669"/>
    <property type="project" value="InterPro"/>
</dbReference>
<feature type="transmembrane region" description="Helical" evidence="9">
    <location>
        <begin position="562"/>
        <end position="582"/>
    </location>
</feature>
<comment type="similarity">
    <text evidence="2">Belongs to the BCCT transporter (TC 2.A.15) family.</text>
</comment>
<comment type="subcellular location">
    <subcellularLocation>
        <location evidence="1">Cell membrane</location>
        <topology evidence="1">Multi-pass membrane protein</topology>
    </subcellularLocation>
</comment>
<evidence type="ECO:0000313" key="10">
    <source>
        <dbReference type="EMBL" id="SDS18707.1"/>
    </source>
</evidence>
<accession>A0A1H1Q615</accession>
<dbReference type="PANTHER" id="PTHR30047:SF7">
    <property type="entry name" value="HIGH-AFFINITY CHOLINE TRANSPORT PROTEIN"/>
    <property type="match status" value="1"/>
</dbReference>
<evidence type="ECO:0000256" key="6">
    <source>
        <dbReference type="ARBA" id="ARBA00022989"/>
    </source>
</evidence>
<evidence type="ECO:0000256" key="9">
    <source>
        <dbReference type="SAM" id="Phobius"/>
    </source>
</evidence>
<keyword evidence="5 9" id="KW-0812">Transmembrane</keyword>
<feature type="region of interest" description="Disordered" evidence="8">
    <location>
        <begin position="664"/>
        <end position="729"/>
    </location>
</feature>
<feature type="transmembrane region" description="Helical" evidence="9">
    <location>
        <begin position="177"/>
        <end position="198"/>
    </location>
</feature>
<feature type="transmembrane region" description="Helical" evidence="9">
    <location>
        <begin position="320"/>
        <end position="340"/>
    </location>
</feature>
<name>A0A1H1Q615_9MICO</name>
<feature type="compositionally biased region" description="Gly residues" evidence="8">
    <location>
        <begin position="25"/>
        <end position="37"/>
    </location>
</feature>
<dbReference type="NCBIfam" id="TIGR00842">
    <property type="entry name" value="bcct"/>
    <property type="match status" value="1"/>
</dbReference>
<feature type="transmembrane region" description="Helical" evidence="9">
    <location>
        <begin position="235"/>
        <end position="252"/>
    </location>
</feature>
<keyword evidence="3" id="KW-0813">Transport</keyword>
<keyword evidence="7 9" id="KW-0472">Membrane</keyword>
<keyword evidence="11" id="KW-1185">Reference proteome</keyword>
<reference evidence="11" key="1">
    <citation type="submission" date="2016-10" db="EMBL/GenBank/DDBJ databases">
        <authorList>
            <person name="Varghese N."/>
            <person name="Submissions S."/>
        </authorList>
    </citation>
    <scope>NUCLEOTIDE SEQUENCE [LARGE SCALE GENOMIC DNA]</scope>
    <source>
        <strain evidence="11">DSM 23676</strain>
    </source>
</reference>
<evidence type="ECO:0000256" key="1">
    <source>
        <dbReference type="ARBA" id="ARBA00004651"/>
    </source>
</evidence>
<protein>
    <submittedName>
        <fullName evidence="10">Choline/carnitine/betaine transport</fullName>
    </submittedName>
</protein>
<evidence type="ECO:0000256" key="3">
    <source>
        <dbReference type="ARBA" id="ARBA00022448"/>
    </source>
</evidence>
<feature type="transmembrane region" description="Helical" evidence="9">
    <location>
        <begin position="409"/>
        <end position="427"/>
    </location>
</feature>
<sequence>MENARTEKSMSGNSSDQPENPAAESGGGAASGGGASAGSGRASDNAGSTGGGTARVPGARRASAKRMVKRAIAKDAVHPALIPGVGVEQTKMRFGTNPLVFVIAGVLILSVIIWAIIAPDNISTVGDVSLNWVTTNFGWLFGVLALAIFFFMMLLGYGRTGGVRLGADDEKPEFSTVSWIAMLFSAGMGIGLLFYGPYEPMTYFLDPPHGFTAKAGTVDASHDALAQTLLHWGPIAWAFYALVGGAIAYSAYRKGRSPLISAVFRPIFHDKTDGPIGAIIDIFAIVVTLFGTAISLGIGALQIGTGFEVVSGWGPVGNGFLVTTMCILTVLFIISAVSGVKRGIRLLSNSNMVVAGLLALFVLIVGPTIFLLNFIPAAAADFARELGTMLVRNGNQGPETADFMSAWTTYYWAWWVSWSPFVGMFIAKISRGRTLREFVTVVIIVPSIVCFLWFCIFGGTSMWMDMNGQNVGADGSAEGMLFTMLGNLPFAAVTPVLAMISIIVFFVTSADSASIVMGSMSQRGKPEPTAWVTIVWGLLLGLTAVSLLLAGGADALSGLQSIMVVSALPFAFVVIGMMFAWAKDLRNDPYMLRRKYAQAAIAQGVRLGIADHGDNFVFGSSKVAENEGAGAWLDSKDPELTEWYVENTKSVEILTADDVLRTLTPGAIQPKGPARPENIASGDESTSTRLTRRSRTDHRGVAGTTDQNAATAKPVEAQGADEERPPGSD</sequence>
<feature type="transmembrane region" description="Helical" evidence="9">
    <location>
        <begin position="273"/>
        <end position="300"/>
    </location>
</feature>
<evidence type="ECO:0000256" key="4">
    <source>
        <dbReference type="ARBA" id="ARBA00022475"/>
    </source>
</evidence>